<dbReference type="CDD" id="cd00371">
    <property type="entry name" value="HMA"/>
    <property type="match status" value="1"/>
</dbReference>
<dbReference type="SUPFAM" id="SSF55008">
    <property type="entry name" value="HMA, heavy metal-associated domain"/>
    <property type="match status" value="1"/>
</dbReference>
<dbReference type="GO" id="GO:0046872">
    <property type="term" value="F:metal ion binding"/>
    <property type="evidence" value="ECO:0007669"/>
    <property type="project" value="InterPro"/>
</dbReference>
<organism evidence="2 3">
    <name type="scientific">Arcticibacter svalbardensis MN12-7</name>
    <dbReference type="NCBI Taxonomy" id="1150600"/>
    <lineage>
        <taxon>Bacteria</taxon>
        <taxon>Pseudomonadati</taxon>
        <taxon>Bacteroidota</taxon>
        <taxon>Sphingobacteriia</taxon>
        <taxon>Sphingobacteriales</taxon>
        <taxon>Sphingobacteriaceae</taxon>
        <taxon>Arcticibacter</taxon>
    </lineage>
</organism>
<reference evidence="2 3" key="1">
    <citation type="journal article" date="2013" name="Genome Announc.">
        <title>Draft Genome Sequence of Arcticibacter svalbardensis Strain MN12-7T, a Member of the Family Sphingobacteriaceae Isolated from an Arctic Soil Sample.</title>
        <authorList>
            <person name="Shivaji S."/>
            <person name="Ara S."/>
            <person name="Prasad S."/>
            <person name="Manasa B.P."/>
            <person name="Begum Z."/>
            <person name="Singh A."/>
            <person name="Kumar Pinnaka A."/>
        </authorList>
    </citation>
    <scope>NUCLEOTIDE SEQUENCE [LARGE SCALE GENOMIC DNA]</scope>
    <source>
        <strain evidence="2 3">MN12-7</strain>
    </source>
</reference>
<feature type="domain" description="HMA" evidence="1">
    <location>
        <begin position="1"/>
        <end position="63"/>
    </location>
</feature>
<keyword evidence="3" id="KW-1185">Reference proteome</keyword>
<gene>
    <name evidence="2" type="ORF">ADIARSV_0075</name>
</gene>
<dbReference type="EMBL" id="AQPN01000002">
    <property type="protein sequence ID" value="EOR96652.1"/>
    <property type="molecule type" value="Genomic_DNA"/>
</dbReference>
<dbReference type="InterPro" id="IPR006121">
    <property type="entry name" value="HMA_dom"/>
</dbReference>
<protein>
    <recommendedName>
        <fullName evidence="1">HMA domain-containing protein</fullName>
    </recommendedName>
</protein>
<dbReference type="InterPro" id="IPR036163">
    <property type="entry name" value="HMA_dom_sf"/>
</dbReference>
<dbReference type="Proteomes" id="UP000014174">
    <property type="component" value="Unassembled WGS sequence"/>
</dbReference>
<dbReference type="PROSITE" id="PS50846">
    <property type="entry name" value="HMA_2"/>
    <property type="match status" value="1"/>
</dbReference>
<dbReference type="eggNOG" id="COG2608">
    <property type="taxonomic scope" value="Bacteria"/>
</dbReference>
<evidence type="ECO:0000313" key="2">
    <source>
        <dbReference type="EMBL" id="EOR96652.1"/>
    </source>
</evidence>
<proteinExistence type="predicted"/>
<dbReference type="RefSeq" id="WP_016193332.1">
    <property type="nucleotide sequence ID" value="NZ_AQPN01000002.1"/>
</dbReference>
<dbReference type="AlphaFoldDB" id="R9GXZ3"/>
<accession>R9GXZ3</accession>
<evidence type="ECO:0000259" key="1">
    <source>
        <dbReference type="PROSITE" id="PS50846"/>
    </source>
</evidence>
<dbReference type="Pfam" id="PF00403">
    <property type="entry name" value="HMA"/>
    <property type="match status" value="1"/>
</dbReference>
<name>R9GXZ3_9SPHI</name>
<sequence>MNFKTNIKCDACVAKVTPALNKTVGEGNWEVNLLVPERTLTVKTDANVPEMVAALKEVGYTAEKV</sequence>
<dbReference type="Gene3D" id="3.30.70.100">
    <property type="match status" value="1"/>
</dbReference>
<comment type="caution">
    <text evidence="2">The sequence shown here is derived from an EMBL/GenBank/DDBJ whole genome shotgun (WGS) entry which is preliminary data.</text>
</comment>
<evidence type="ECO:0000313" key="3">
    <source>
        <dbReference type="Proteomes" id="UP000014174"/>
    </source>
</evidence>
<dbReference type="STRING" id="1150600.ADIARSV_0075"/>